<evidence type="ECO:0000256" key="1">
    <source>
        <dbReference type="ARBA" id="ARBA00004141"/>
    </source>
</evidence>
<keyword evidence="2" id="KW-0813">Transport</keyword>
<feature type="transmembrane region" description="Helical" evidence="6">
    <location>
        <begin position="55"/>
        <end position="73"/>
    </location>
</feature>
<dbReference type="GO" id="GO:0016020">
    <property type="term" value="C:membrane"/>
    <property type="evidence" value="ECO:0007669"/>
    <property type="project" value="UniProtKB-SubCell"/>
</dbReference>
<feature type="transmembrane region" description="Helical" evidence="6">
    <location>
        <begin position="110"/>
        <end position="130"/>
    </location>
</feature>
<dbReference type="GeneID" id="17266249"/>
<name>A0A0D3JB17_EMIH1</name>
<evidence type="ECO:0000259" key="7">
    <source>
        <dbReference type="PROSITE" id="PS50850"/>
    </source>
</evidence>
<dbReference type="InterPro" id="IPR036259">
    <property type="entry name" value="MFS_trans_sf"/>
</dbReference>
<evidence type="ECO:0000313" key="8">
    <source>
        <dbReference type="EnsemblProtists" id="EOD20702"/>
    </source>
</evidence>
<dbReference type="InterPro" id="IPR011701">
    <property type="entry name" value="MFS"/>
</dbReference>
<dbReference type="STRING" id="2903.R1CE19"/>
<dbReference type="PROSITE" id="PS50850">
    <property type="entry name" value="MFS"/>
    <property type="match status" value="1"/>
</dbReference>
<reference evidence="8" key="2">
    <citation type="submission" date="2024-10" db="UniProtKB">
        <authorList>
            <consortium name="EnsemblProtists"/>
        </authorList>
    </citation>
    <scope>IDENTIFICATION</scope>
</reference>
<dbReference type="Proteomes" id="UP000013827">
    <property type="component" value="Unassembled WGS sequence"/>
</dbReference>
<dbReference type="Pfam" id="PF07690">
    <property type="entry name" value="MFS_1"/>
    <property type="match status" value="1"/>
</dbReference>
<proteinExistence type="predicted"/>
<dbReference type="KEGG" id="ehx:EMIHUDRAFT_241913"/>
<dbReference type="PaxDb" id="2903-EOD20702"/>
<evidence type="ECO:0000256" key="2">
    <source>
        <dbReference type="ARBA" id="ARBA00022448"/>
    </source>
</evidence>
<accession>A0A0D3JB17</accession>
<dbReference type="Gene3D" id="1.20.1250.20">
    <property type="entry name" value="MFS general substrate transporter like domains"/>
    <property type="match status" value="1"/>
</dbReference>
<keyword evidence="5 6" id="KW-0472">Membrane</keyword>
<keyword evidence="4 6" id="KW-1133">Transmembrane helix</keyword>
<sequence>MAEAGGAAPALDRPCRAMVALLIALFANAVAMASPFPFAPFLVLHYGLTDDRAEIGYYGGFILSAFMLGRAMSSYHLGLLSDKHGRVLVIEIGLLSCIIFQLLFGLAPTFGAALAARLLMGLFNGIIGVAKAARSVRHATISSSLREGVACVAKAMLPELVTAAQQPRAMSAISGMWGLGNVAGSVDAPALLPTSLGAGLALAAR</sequence>
<feature type="transmembrane region" description="Helical" evidence="6">
    <location>
        <begin position="19"/>
        <end position="43"/>
    </location>
</feature>
<reference evidence="9" key="1">
    <citation type="journal article" date="2013" name="Nature">
        <title>Pan genome of the phytoplankton Emiliania underpins its global distribution.</title>
        <authorList>
            <person name="Read B.A."/>
            <person name="Kegel J."/>
            <person name="Klute M.J."/>
            <person name="Kuo A."/>
            <person name="Lefebvre S.C."/>
            <person name="Maumus F."/>
            <person name="Mayer C."/>
            <person name="Miller J."/>
            <person name="Monier A."/>
            <person name="Salamov A."/>
            <person name="Young J."/>
            <person name="Aguilar M."/>
            <person name="Claverie J.M."/>
            <person name="Frickenhaus S."/>
            <person name="Gonzalez K."/>
            <person name="Herman E.K."/>
            <person name="Lin Y.C."/>
            <person name="Napier J."/>
            <person name="Ogata H."/>
            <person name="Sarno A.F."/>
            <person name="Shmutz J."/>
            <person name="Schroeder D."/>
            <person name="de Vargas C."/>
            <person name="Verret F."/>
            <person name="von Dassow P."/>
            <person name="Valentin K."/>
            <person name="Van de Peer Y."/>
            <person name="Wheeler G."/>
            <person name="Dacks J.B."/>
            <person name="Delwiche C.F."/>
            <person name="Dyhrman S.T."/>
            <person name="Glockner G."/>
            <person name="John U."/>
            <person name="Richards T."/>
            <person name="Worden A.Z."/>
            <person name="Zhang X."/>
            <person name="Grigoriev I.V."/>
            <person name="Allen A.E."/>
            <person name="Bidle K."/>
            <person name="Borodovsky M."/>
            <person name="Bowler C."/>
            <person name="Brownlee C."/>
            <person name="Cock J.M."/>
            <person name="Elias M."/>
            <person name="Gladyshev V.N."/>
            <person name="Groth M."/>
            <person name="Guda C."/>
            <person name="Hadaegh A."/>
            <person name="Iglesias-Rodriguez M.D."/>
            <person name="Jenkins J."/>
            <person name="Jones B.M."/>
            <person name="Lawson T."/>
            <person name="Leese F."/>
            <person name="Lindquist E."/>
            <person name="Lobanov A."/>
            <person name="Lomsadze A."/>
            <person name="Malik S.B."/>
            <person name="Marsh M.E."/>
            <person name="Mackinder L."/>
            <person name="Mock T."/>
            <person name="Mueller-Roeber B."/>
            <person name="Pagarete A."/>
            <person name="Parker M."/>
            <person name="Probert I."/>
            <person name="Quesneville H."/>
            <person name="Raines C."/>
            <person name="Rensing S.A."/>
            <person name="Riano-Pachon D.M."/>
            <person name="Richier S."/>
            <person name="Rokitta S."/>
            <person name="Shiraiwa Y."/>
            <person name="Soanes D.M."/>
            <person name="van der Giezen M."/>
            <person name="Wahlund T.M."/>
            <person name="Williams B."/>
            <person name="Wilson W."/>
            <person name="Wolfe G."/>
            <person name="Wurch L.L."/>
        </authorList>
    </citation>
    <scope>NUCLEOTIDE SEQUENCE</scope>
</reference>
<dbReference type="SUPFAM" id="SSF103473">
    <property type="entry name" value="MFS general substrate transporter"/>
    <property type="match status" value="1"/>
</dbReference>
<feature type="domain" description="Major facilitator superfamily (MFS) profile" evidence="7">
    <location>
        <begin position="17"/>
        <end position="205"/>
    </location>
</feature>
<keyword evidence="3 6" id="KW-0812">Transmembrane</keyword>
<dbReference type="GO" id="GO:0022857">
    <property type="term" value="F:transmembrane transporter activity"/>
    <property type="evidence" value="ECO:0007669"/>
    <property type="project" value="InterPro"/>
</dbReference>
<evidence type="ECO:0000313" key="9">
    <source>
        <dbReference type="Proteomes" id="UP000013827"/>
    </source>
</evidence>
<protein>
    <recommendedName>
        <fullName evidence="7">Major facilitator superfamily (MFS) profile domain-containing protein</fullName>
    </recommendedName>
</protein>
<dbReference type="HOGENOM" id="CLU_1339676_0_0_1"/>
<evidence type="ECO:0000256" key="3">
    <source>
        <dbReference type="ARBA" id="ARBA00022692"/>
    </source>
</evidence>
<evidence type="ECO:0000256" key="5">
    <source>
        <dbReference type="ARBA" id="ARBA00023136"/>
    </source>
</evidence>
<dbReference type="eggNOG" id="KOG2615">
    <property type="taxonomic scope" value="Eukaryota"/>
</dbReference>
<dbReference type="AlphaFoldDB" id="A0A0D3JB17"/>
<keyword evidence="9" id="KW-1185">Reference proteome</keyword>
<comment type="subcellular location">
    <subcellularLocation>
        <location evidence="1">Membrane</location>
        <topology evidence="1">Multi-pass membrane protein</topology>
    </subcellularLocation>
</comment>
<dbReference type="InterPro" id="IPR020846">
    <property type="entry name" value="MFS_dom"/>
</dbReference>
<dbReference type="PANTHER" id="PTHR23504:SF15">
    <property type="entry name" value="MAJOR FACILITATOR SUPERFAMILY (MFS) PROFILE DOMAIN-CONTAINING PROTEIN"/>
    <property type="match status" value="1"/>
</dbReference>
<evidence type="ECO:0000256" key="4">
    <source>
        <dbReference type="ARBA" id="ARBA00022989"/>
    </source>
</evidence>
<feature type="transmembrane region" description="Helical" evidence="6">
    <location>
        <begin position="85"/>
        <end position="104"/>
    </location>
</feature>
<dbReference type="EnsemblProtists" id="EOD20702">
    <property type="protein sequence ID" value="EOD20702"/>
    <property type="gene ID" value="EMIHUDRAFT_241913"/>
</dbReference>
<dbReference type="RefSeq" id="XP_005773131.1">
    <property type="nucleotide sequence ID" value="XM_005773074.1"/>
</dbReference>
<evidence type="ECO:0000256" key="6">
    <source>
        <dbReference type="SAM" id="Phobius"/>
    </source>
</evidence>
<organism evidence="8 9">
    <name type="scientific">Emiliania huxleyi (strain CCMP1516)</name>
    <dbReference type="NCBI Taxonomy" id="280463"/>
    <lineage>
        <taxon>Eukaryota</taxon>
        <taxon>Haptista</taxon>
        <taxon>Haptophyta</taxon>
        <taxon>Prymnesiophyceae</taxon>
        <taxon>Isochrysidales</taxon>
        <taxon>Noelaerhabdaceae</taxon>
        <taxon>Emiliania</taxon>
    </lineage>
</organism>
<dbReference type="PANTHER" id="PTHR23504">
    <property type="entry name" value="MAJOR FACILITATOR SUPERFAMILY DOMAIN-CONTAINING PROTEIN 10"/>
    <property type="match status" value="1"/>
</dbReference>